<organism evidence="1 2">
    <name type="scientific">Limnovirga soli</name>
    <dbReference type="NCBI Taxonomy" id="2656915"/>
    <lineage>
        <taxon>Bacteria</taxon>
        <taxon>Pseudomonadati</taxon>
        <taxon>Bacteroidota</taxon>
        <taxon>Chitinophagia</taxon>
        <taxon>Chitinophagales</taxon>
        <taxon>Chitinophagaceae</taxon>
        <taxon>Limnovirga</taxon>
    </lineage>
</organism>
<name>A0A8J8FH46_9BACT</name>
<comment type="caution">
    <text evidence="1">The sequence shown here is derived from an EMBL/GenBank/DDBJ whole genome shotgun (WGS) entry which is preliminary data.</text>
</comment>
<protein>
    <submittedName>
        <fullName evidence="1">Uncharacterized protein</fullName>
    </submittedName>
</protein>
<dbReference type="AlphaFoldDB" id="A0A8J8FH46"/>
<dbReference type="RefSeq" id="WP_171608871.1">
    <property type="nucleotide sequence ID" value="NZ_WHPF01000011.1"/>
</dbReference>
<dbReference type="Pfam" id="PF22278">
    <property type="entry name" value="DUF6958"/>
    <property type="match status" value="1"/>
</dbReference>
<gene>
    <name evidence="1" type="ORF">GD597_15785</name>
</gene>
<evidence type="ECO:0000313" key="1">
    <source>
        <dbReference type="EMBL" id="NNV56933.1"/>
    </source>
</evidence>
<dbReference type="EMBL" id="WHPF01000011">
    <property type="protein sequence ID" value="NNV56933.1"/>
    <property type="molecule type" value="Genomic_DNA"/>
</dbReference>
<reference evidence="1" key="1">
    <citation type="submission" date="2019-10" db="EMBL/GenBank/DDBJ databases">
        <title>Draft genome sequence of Panacibacter sp. KCS-6.</title>
        <authorList>
            <person name="Yim K.J."/>
        </authorList>
    </citation>
    <scope>NUCLEOTIDE SEQUENCE</scope>
    <source>
        <strain evidence="1">KCS-6</strain>
    </source>
</reference>
<proteinExistence type="predicted"/>
<sequence length="96" mass="11185">MKAEQIQTLHPQPGKTNKRISLEKYTQIRSTILNLLVGVELTHTELMEQLYNEVKNNFEGGVQWYGETVKLDLEARKIIERTGTKPERYRIITANK</sequence>
<accession>A0A8J8FH46</accession>
<dbReference type="Proteomes" id="UP000598971">
    <property type="component" value="Unassembled WGS sequence"/>
</dbReference>
<keyword evidence="2" id="KW-1185">Reference proteome</keyword>
<evidence type="ECO:0000313" key="2">
    <source>
        <dbReference type="Proteomes" id="UP000598971"/>
    </source>
</evidence>
<dbReference type="InterPro" id="IPR054233">
    <property type="entry name" value="DUF6958"/>
</dbReference>